<keyword evidence="11" id="KW-1185">Reference proteome</keyword>
<evidence type="ECO:0000256" key="5">
    <source>
        <dbReference type="ARBA" id="ARBA00023002"/>
    </source>
</evidence>
<dbReference type="GO" id="GO:0019448">
    <property type="term" value="P:L-cysteine catabolic process"/>
    <property type="evidence" value="ECO:0007669"/>
    <property type="project" value="TreeGrafter"/>
</dbReference>
<dbReference type="STRING" id="48697.A0A124GRE7"/>
<proteinExistence type="inferred from homology"/>
<keyword evidence="6 8" id="KW-0408">Iron</keyword>
<evidence type="ECO:0000256" key="7">
    <source>
        <dbReference type="PIRSR" id="PIRSR610300-50"/>
    </source>
</evidence>
<evidence type="ECO:0000256" key="9">
    <source>
        <dbReference type="RuleBase" id="RU366010"/>
    </source>
</evidence>
<comment type="similarity">
    <text evidence="1 9">Belongs to the cysteine dioxygenase family.</text>
</comment>
<evidence type="ECO:0000256" key="6">
    <source>
        <dbReference type="ARBA" id="ARBA00023004"/>
    </source>
</evidence>
<dbReference type="EC" id="1.13.11.20" evidence="2 9"/>
<evidence type="ECO:0000313" key="11">
    <source>
        <dbReference type="Proteomes" id="UP000055045"/>
    </source>
</evidence>
<dbReference type="PANTHER" id="PTHR12918:SF1">
    <property type="entry name" value="CYSTEINE DIOXYGENASE TYPE 1"/>
    <property type="match status" value="1"/>
</dbReference>
<reference evidence="10 11" key="1">
    <citation type="submission" date="2015-10" db="EMBL/GenBank/DDBJ databases">
        <title>Genome sequencing of Penicillium freii.</title>
        <authorList>
            <person name="Nguyen H.D."/>
            <person name="Visagie C.M."/>
            <person name="Seifert K.A."/>
        </authorList>
    </citation>
    <scope>NUCLEOTIDE SEQUENCE [LARGE SCALE GENOMIC DNA]</scope>
    <source>
        <strain evidence="10 11">DAOM 242723</strain>
    </source>
</reference>
<evidence type="ECO:0000313" key="10">
    <source>
        <dbReference type="EMBL" id="KUM61056.1"/>
    </source>
</evidence>
<dbReference type="PANTHER" id="PTHR12918">
    <property type="entry name" value="CYSTEINE DIOXYGENASE"/>
    <property type="match status" value="1"/>
</dbReference>
<feature type="binding site" evidence="8">
    <location>
        <position position="191"/>
    </location>
    <ligand>
        <name>Fe cation</name>
        <dbReference type="ChEBI" id="CHEBI:24875"/>
        <note>catalytic</note>
    </ligand>
</feature>
<evidence type="ECO:0000256" key="2">
    <source>
        <dbReference type="ARBA" id="ARBA00013133"/>
    </source>
</evidence>
<dbReference type="InterPro" id="IPR014710">
    <property type="entry name" value="RmlC-like_jellyroll"/>
</dbReference>
<dbReference type="AlphaFoldDB" id="A0A124GRE7"/>
<evidence type="ECO:0000256" key="4">
    <source>
        <dbReference type="ARBA" id="ARBA00022964"/>
    </source>
</evidence>
<keyword evidence="4 9" id="KW-0223">Dioxygenase</keyword>
<comment type="catalytic activity">
    <reaction evidence="9">
        <text>L-cysteine + O2 = 3-sulfino-L-alanine + H(+)</text>
        <dbReference type="Rhea" id="RHEA:20441"/>
        <dbReference type="ChEBI" id="CHEBI:15378"/>
        <dbReference type="ChEBI" id="CHEBI:15379"/>
        <dbReference type="ChEBI" id="CHEBI:35235"/>
        <dbReference type="ChEBI" id="CHEBI:61085"/>
        <dbReference type="EC" id="1.13.11.20"/>
    </reaction>
</comment>
<keyword evidence="3 8" id="KW-0479">Metal-binding</keyword>
<protein>
    <recommendedName>
        <fullName evidence="2 9">Cysteine dioxygenase</fullName>
        <ecNumber evidence="2 9">1.13.11.20</ecNumber>
    </recommendedName>
</protein>
<name>A0A124GRE7_PENFR</name>
<evidence type="ECO:0000256" key="8">
    <source>
        <dbReference type="PIRSR" id="PIRSR610300-51"/>
    </source>
</evidence>
<dbReference type="InterPro" id="IPR011051">
    <property type="entry name" value="RmlC_Cupin_sf"/>
</dbReference>
<accession>A0A124GRE7</accession>
<dbReference type="InterPro" id="IPR010300">
    <property type="entry name" value="CDO_1"/>
</dbReference>
<comment type="cofactor">
    <cofactor evidence="9">
        <name>Fe cation</name>
        <dbReference type="ChEBI" id="CHEBI:24875"/>
    </cofactor>
    <text evidence="9">Binds 1 Fe cation per subunit.</text>
</comment>
<dbReference type="GO" id="GO:0017172">
    <property type="term" value="F:cysteine dioxygenase activity"/>
    <property type="evidence" value="ECO:0007669"/>
    <property type="project" value="UniProtKB-UniRule"/>
</dbReference>
<dbReference type="SUPFAM" id="SSF51182">
    <property type="entry name" value="RmlC-like cupins"/>
    <property type="match status" value="1"/>
</dbReference>
<feature type="cross-link" description="3'-(S-cysteinyl)-tyrosine (Cys-Tyr)" evidence="7">
    <location>
        <begin position="141"/>
        <end position="208"/>
    </location>
</feature>
<comment type="caution">
    <text evidence="10">The sequence shown here is derived from an EMBL/GenBank/DDBJ whole genome shotgun (WGS) entry which is preliminary data.</text>
</comment>
<dbReference type="EMBL" id="LLXE01000149">
    <property type="protein sequence ID" value="KUM61056.1"/>
    <property type="molecule type" value="Genomic_DNA"/>
</dbReference>
<evidence type="ECO:0000256" key="3">
    <source>
        <dbReference type="ARBA" id="ARBA00022723"/>
    </source>
</evidence>
<gene>
    <name evidence="10" type="ORF">ACN42_g6067</name>
</gene>
<dbReference type="Proteomes" id="UP000055045">
    <property type="component" value="Unassembled WGS sequence"/>
</dbReference>
<sequence>MDPLRSSHYLPRIPPSNISPNFPFATMPAVVPLLPLGTSRSLGNKHYNPQYSLDDLVQDIKSYLGKSGGISSADVDNEYLISLAQKYTSDPNDWARFFYNDTSKNYTRNAIENINQKANILLLVWNPGKGSPVHDHANAHCIMKVLAGTLQETIYKVPDQDSDLHGPLEIKSDTRHTMNDVAYISDDIGLHRVHNPSSDQVAVSLHLYTPPNAADYGYNIYNETTGKASFVQQAQTVPQKE</sequence>
<dbReference type="Pfam" id="PF05995">
    <property type="entry name" value="CDO_I"/>
    <property type="match status" value="1"/>
</dbReference>
<dbReference type="Gene3D" id="2.60.120.10">
    <property type="entry name" value="Jelly Rolls"/>
    <property type="match status" value="1"/>
</dbReference>
<organism evidence="10 11">
    <name type="scientific">Penicillium freii</name>
    <dbReference type="NCBI Taxonomy" id="48697"/>
    <lineage>
        <taxon>Eukaryota</taxon>
        <taxon>Fungi</taxon>
        <taxon>Dikarya</taxon>
        <taxon>Ascomycota</taxon>
        <taxon>Pezizomycotina</taxon>
        <taxon>Eurotiomycetes</taxon>
        <taxon>Eurotiomycetidae</taxon>
        <taxon>Eurotiales</taxon>
        <taxon>Aspergillaceae</taxon>
        <taxon>Penicillium</taxon>
    </lineage>
</organism>
<dbReference type="OrthoDB" id="543511at2759"/>
<keyword evidence="7" id="KW-0883">Thioether bond</keyword>
<dbReference type="CDD" id="cd10548">
    <property type="entry name" value="cupin_CDO"/>
    <property type="match status" value="1"/>
</dbReference>
<feature type="binding site" evidence="8">
    <location>
        <position position="136"/>
    </location>
    <ligand>
        <name>Fe cation</name>
        <dbReference type="ChEBI" id="CHEBI:24875"/>
        <note>catalytic</note>
    </ligand>
</feature>
<feature type="binding site" evidence="8">
    <location>
        <position position="134"/>
    </location>
    <ligand>
        <name>Fe cation</name>
        <dbReference type="ChEBI" id="CHEBI:24875"/>
        <note>catalytic</note>
    </ligand>
</feature>
<evidence type="ECO:0000256" key="1">
    <source>
        <dbReference type="ARBA" id="ARBA00006622"/>
    </source>
</evidence>
<keyword evidence="5 9" id="KW-0560">Oxidoreductase</keyword>
<dbReference type="GO" id="GO:0008198">
    <property type="term" value="F:ferrous iron binding"/>
    <property type="evidence" value="ECO:0007669"/>
    <property type="project" value="TreeGrafter"/>
</dbReference>